<accession>A0ABS4KKN1</accession>
<feature type="transmembrane region" description="Helical" evidence="1">
    <location>
        <begin position="219"/>
        <end position="246"/>
    </location>
</feature>
<protein>
    <submittedName>
        <fullName evidence="2">ABC-2 type transport system permease protein</fullName>
    </submittedName>
</protein>
<sequence>MRKYIEIAKSAMKIHTAYAAWYWAGTFASVVQLLVLYYFWHAVYANRASIADMPLEMMLTYMVIAMLMAEYVSGAGNELAEQIREGNIAIELLRPYTILYKLVAIDLGVKATSALRSTIPMFLVAVIFVGVQFPASAESLFLFLVSAVLGILLGTQIDLMVGVLAFWTVNIWGLSVFKESVIRFFSGALIPISLFPLWFRTFSQYMPFQSMIYVPVSIYTGSISGIAAYTAIAVQFLWLLITFFAIKLSWHYAVKKVTIFGG</sequence>
<dbReference type="Proteomes" id="UP001314903">
    <property type="component" value="Unassembled WGS sequence"/>
</dbReference>
<evidence type="ECO:0000313" key="2">
    <source>
        <dbReference type="EMBL" id="MBP2027184.1"/>
    </source>
</evidence>
<evidence type="ECO:0000313" key="3">
    <source>
        <dbReference type="Proteomes" id="UP001314903"/>
    </source>
</evidence>
<keyword evidence="3" id="KW-1185">Reference proteome</keyword>
<comment type="caution">
    <text evidence="2">The sequence shown here is derived from an EMBL/GenBank/DDBJ whole genome shotgun (WGS) entry which is preliminary data.</text>
</comment>
<dbReference type="PANTHER" id="PTHR36832:SF1">
    <property type="entry name" value="SLR1174 PROTEIN"/>
    <property type="match status" value="1"/>
</dbReference>
<feature type="transmembrane region" description="Helical" evidence="1">
    <location>
        <begin position="60"/>
        <end position="80"/>
    </location>
</feature>
<proteinExistence type="predicted"/>
<keyword evidence="1" id="KW-1133">Transmembrane helix</keyword>
<feature type="transmembrane region" description="Helical" evidence="1">
    <location>
        <begin position="20"/>
        <end position="40"/>
    </location>
</feature>
<name>A0ABS4KKN1_9FIRM</name>
<keyword evidence="1" id="KW-0812">Transmembrane</keyword>
<dbReference type="EMBL" id="JAGGLI010000008">
    <property type="protein sequence ID" value="MBP2027184.1"/>
    <property type="molecule type" value="Genomic_DNA"/>
</dbReference>
<dbReference type="Pfam" id="PF06182">
    <property type="entry name" value="ABC2_membrane_6"/>
    <property type="match status" value="1"/>
</dbReference>
<dbReference type="PANTHER" id="PTHR36832">
    <property type="entry name" value="SLR1174 PROTEIN-RELATED"/>
    <property type="match status" value="1"/>
</dbReference>
<feature type="transmembrane region" description="Helical" evidence="1">
    <location>
        <begin position="141"/>
        <end position="169"/>
    </location>
</feature>
<keyword evidence="1" id="KW-0472">Membrane</keyword>
<feature type="transmembrane region" description="Helical" evidence="1">
    <location>
        <begin position="181"/>
        <end position="199"/>
    </location>
</feature>
<evidence type="ECO:0000256" key="1">
    <source>
        <dbReference type="SAM" id="Phobius"/>
    </source>
</evidence>
<dbReference type="InterPro" id="IPR010390">
    <property type="entry name" value="ABC-2_transporter-like"/>
</dbReference>
<dbReference type="RefSeq" id="WP_209660003.1">
    <property type="nucleotide sequence ID" value="NZ_JAGGLI010000008.1"/>
</dbReference>
<organism evidence="2 3">
    <name type="scientific">Acetoanaerobium pronyense</name>
    <dbReference type="NCBI Taxonomy" id="1482736"/>
    <lineage>
        <taxon>Bacteria</taxon>
        <taxon>Bacillati</taxon>
        <taxon>Bacillota</taxon>
        <taxon>Clostridia</taxon>
        <taxon>Peptostreptococcales</taxon>
        <taxon>Filifactoraceae</taxon>
        <taxon>Acetoanaerobium</taxon>
    </lineage>
</organism>
<feature type="transmembrane region" description="Helical" evidence="1">
    <location>
        <begin position="118"/>
        <end position="135"/>
    </location>
</feature>
<reference evidence="2 3" key="1">
    <citation type="submission" date="2021-03" db="EMBL/GenBank/DDBJ databases">
        <title>Genomic Encyclopedia of Type Strains, Phase IV (KMG-IV): sequencing the most valuable type-strain genomes for metagenomic binning, comparative biology and taxonomic classification.</title>
        <authorList>
            <person name="Goeker M."/>
        </authorList>
    </citation>
    <scope>NUCLEOTIDE SEQUENCE [LARGE SCALE GENOMIC DNA]</scope>
    <source>
        <strain evidence="2 3">DSM 27512</strain>
    </source>
</reference>
<gene>
    <name evidence="2" type="ORF">J2Z35_000978</name>
</gene>